<keyword evidence="2" id="KW-1185">Reference proteome</keyword>
<organism evidence="1 2">
    <name type="scientific">Brassica carinata</name>
    <name type="common">Ethiopian mustard</name>
    <name type="synonym">Abyssinian cabbage</name>
    <dbReference type="NCBI Taxonomy" id="52824"/>
    <lineage>
        <taxon>Eukaryota</taxon>
        <taxon>Viridiplantae</taxon>
        <taxon>Streptophyta</taxon>
        <taxon>Embryophyta</taxon>
        <taxon>Tracheophyta</taxon>
        <taxon>Spermatophyta</taxon>
        <taxon>Magnoliopsida</taxon>
        <taxon>eudicotyledons</taxon>
        <taxon>Gunneridae</taxon>
        <taxon>Pentapetalae</taxon>
        <taxon>rosids</taxon>
        <taxon>malvids</taxon>
        <taxon>Brassicales</taxon>
        <taxon>Brassicaceae</taxon>
        <taxon>Brassiceae</taxon>
        <taxon>Brassica</taxon>
    </lineage>
</organism>
<sequence length="63" mass="7355">MIEELWRNSEALYTISSEHQKELNGNNRDFVPCCCYVMGRVGFNFPIFLTLIHYAVCWILPDG</sequence>
<comment type="caution">
    <text evidence="1">The sequence shown here is derived from an EMBL/GenBank/DDBJ whole genome shotgun (WGS) entry which is preliminary data.</text>
</comment>
<evidence type="ECO:0000313" key="1">
    <source>
        <dbReference type="EMBL" id="KAG2307124.1"/>
    </source>
</evidence>
<name>A0A8X7V975_BRACI</name>
<protein>
    <submittedName>
        <fullName evidence="1">Uncharacterized protein</fullName>
    </submittedName>
</protein>
<reference evidence="1 2" key="1">
    <citation type="submission" date="2020-02" db="EMBL/GenBank/DDBJ databases">
        <authorList>
            <person name="Ma Q."/>
            <person name="Huang Y."/>
            <person name="Song X."/>
            <person name="Pei D."/>
        </authorList>
    </citation>
    <scope>NUCLEOTIDE SEQUENCE [LARGE SCALE GENOMIC DNA]</scope>
    <source>
        <strain evidence="1">Sxm20200214</strain>
        <tissue evidence="1">Leaf</tissue>
    </source>
</reference>
<dbReference type="AlphaFoldDB" id="A0A8X7V975"/>
<accession>A0A8X7V975</accession>
<dbReference type="Proteomes" id="UP000886595">
    <property type="component" value="Unassembled WGS sequence"/>
</dbReference>
<dbReference type="OrthoDB" id="1113824at2759"/>
<evidence type="ECO:0000313" key="2">
    <source>
        <dbReference type="Proteomes" id="UP000886595"/>
    </source>
</evidence>
<gene>
    <name evidence="1" type="ORF">Bca52824_026872</name>
</gene>
<dbReference type="EMBL" id="JAAMPC010000006">
    <property type="protein sequence ID" value="KAG2307124.1"/>
    <property type="molecule type" value="Genomic_DNA"/>
</dbReference>
<proteinExistence type="predicted"/>